<keyword evidence="1" id="KW-0175">Coiled coil</keyword>
<gene>
    <name evidence="2" type="ORF">AU467_01935</name>
</gene>
<protein>
    <submittedName>
        <fullName evidence="2">Uncharacterized protein</fullName>
    </submittedName>
</protein>
<dbReference type="OrthoDB" id="5623405at2"/>
<reference evidence="2 3" key="1">
    <citation type="submission" date="2015-12" db="EMBL/GenBank/DDBJ databases">
        <title>Draft genome sequence of Mesorhizobium sp. UFLA 01-765, a multitolerant efficient symbiont and plant-growth promoting strain isolated from Zn-mining soil using Leucaena leucocephala as a trap plant.</title>
        <authorList>
            <person name="Rangel W.M."/>
            <person name="Thijs S."/>
            <person name="Longatti S.M."/>
            <person name="Moreira F.M."/>
            <person name="Weyens N."/>
            <person name="Vangronsveld J."/>
            <person name="Van Hamme J.D."/>
            <person name="Bottos E.M."/>
            <person name="Rineau F."/>
        </authorList>
    </citation>
    <scope>NUCLEOTIDE SEQUENCE [LARGE SCALE GENOMIC DNA]</scope>
    <source>
        <strain evidence="2 3">UFLA 01-765</strain>
    </source>
</reference>
<evidence type="ECO:0000256" key="1">
    <source>
        <dbReference type="SAM" id="Coils"/>
    </source>
</evidence>
<dbReference type="EMBL" id="LPWA01000098">
    <property type="protein sequence ID" value="KUM27182.1"/>
    <property type="molecule type" value="Genomic_DNA"/>
</dbReference>
<dbReference type="Proteomes" id="UP000053176">
    <property type="component" value="Unassembled WGS sequence"/>
</dbReference>
<proteinExistence type="predicted"/>
<sequence>MAKESSTAASSANKADANLIGNVEGNGLNFMAGQAREGGPGGDAPGVDKIRDLLFGNQMQDYDRRFSKLEERFLQRFKDVESEAKRNLETYESNAKKQVDSLATQLRNEKDARAEADKEIDRNLRDQNQALEKQVRALSDQLSELEREIADRMNRSDHLLREEIKQKNESAQMLMEKIFSDLSNVKTDRNLLAGLFVEVAKCLNQDPVGSKGSSERGWKVS</sequence>
<dbReference type="AlphaFoldDB" id="A0A101KUJ0"/>
<name>A0A101KUJ0_RHILI</name>
<evidence type="ECO:0000313" key="3">
    <source>
        <dbReference type="Proteomes" id="UP000053176"/>
    </source>
</evidence>
<accession>A0A101KUJ0</accession>
<comment type="caution">
    <text evidence="2">The sequence shown here is derived from an EMBL/GenBank/DDBJ whole genome shotgun (WGS) entry which is preliminary data.</text>
</comment>
<evidence type="ECO:0000313" key="2">
    <source>
        <dbReference type="EMBL" id="KUM27182.1"/>
    </source>
</evidence>
<feature type="coiled-coil region" evidence="1">
    <location>
        <begin position="74"/>
        <end position="162"/>
    </location>
</feature>
<organism evidence="2 3">
    <name type="scientific">Rhizobium loti</name>
    <name type="common">Mesorhizobium loti</name>
    <dbReference type="NCBI Taxonomy" id="381"/>
    <lineage>
        <taxon>Bacteria</taxon>
        <taxon>Pseudomonadati</taxon>
        <taxon>Pseudomonadota</taxon>
        <taxon>Alphaproteobacteria</taxon>
        <taxon>Hyphomicrobiales</taxon>
        <taxon>Phyllobacteriaceae</taxon>
        <taxon>Mesorhizobium</taxon>
    </lineage>
</organism>